<reference evidence="4" key="1">
    <citation type="submission" date="2010-11" db="EMBL/GenBank/DDBJ databases">
        <title>The complete genome of Mahella australiensis DSM 15567.</title>
        <authorList>
            <consortium name="US DOE Joint Genome Institute (JGI-PGF)"/>
            <person name="Lucas S."/>
            <person name="Copeland A."/>
            <person name="Lapidus A."/>
            <person name="Bruce D."/>
            <person name="Goodwin L."/>
            <person name="Pitluck S."/>
            <person name="Kyrpides N."/>
            <person name="Mavromatis K."/>
            <person name="Pagani I."/>
            <person name="Ivanova N."/>
            <person name="Teshima H."/>
            <person name="Brettin T."/>
            <person name="Detter J.C."/>
            <person name="Han C."/>
            <person name="Tapia R."/>
            <person name="Land M."/>
            <person name="Hauser L."/>
            <person name="Markowitz V."/>
            <person name="Cheng J.-F."/>
            <person name="Hugenholtz P."/>
            <person name="Woyke T."/>
            <person name="Wu D."/>
            <person name="Spring S."/>
            <person name="Pukall R."/>
            <person name="Steenblock K."/>
            <person name="Schneider S."/>
            <person name="Klenk H.-P."/>
            <person name="Eisen J.A."/>
        </authorList>
    </citation>
    <scope>NUCLEOTIDE SEQUENCE [LARGE SCALE GENOMIC DNA]</scope>
    <source>
        <strain evidence="4">DSM 15567 / CIP 107919 / 50-1 BON</strain>
    </source>
</reference>
<gene>
    <name evidence="3" type="ordered locus">Mahau_1940</name>
</gene>
<dbReference type="eggNOG" id="COG3584">
    <property type="taxonomic scope" value="Bacteria"/>
</dbReference>
<dbReference type="AlphaFoldDB" id="F4A1R6"/>
<evidence type="ECO:0000313" key="3">
    <source>
        <dbReference type="EMBL" id="AEE97116.1"/>
    </source>
</evidence>
<dbReference type="PANTHER" id="PTHR39160:SF4">
    <property type="entry name" value="RESUSCITATION-PROMOTING FACTOR RPFB"/>
    <property type="match status" value="1"/>
</dbReference>
<evidence type="ECO:0000259" key="2">
    <source>
        <dbReference type="PROSITE" id="PS51109"/>
    </source>
</evidence>
<dbReference type="KEGG" id="mas:Mahau_1940"/>
<dbReference type="InterPro" id="IPR051933">
    <property type="entry name" value="Resuscitation_pf_RpfB"/>
</dbReference>
<name>F4A1R6_MAHA5</name>
<dbReference type="Proteomes" id="UP000008457">
    <property type="component" value="Chromosome"/>
</dbReference>
<dbReference type="PROSITE" id="PS51109">
    <property type="entry name" value="G5"/>
    <property type="match status" value="1"/>
</dbReference>
<reference evidence="3 4" key="2">
    <citation type="journal article" date="2011" name="Stand. Genomic Sci.">
        <title>Complete genome sequence of Mahella australiensis type strain (50-1 BON).</title>
        <authorList>
            <person name="Sikorski J."/>
            <person name="Teshima H."/>
            <person name="Nolan M."/>
            <person name="Lucas S."/>
            <person name="Hammon N."/>
            <person name="Deshpande S."/>
            <person name="Cheng J.F."/>
            <person name="Pitluck S."/>
            <person name="Liolios K."/>
            <person name="Pagani I."/>
            <person name="Ivanova N."/>
            <person name="Huntemann M."/>
            <person name="Mavromatis K."/>
            <person name="Ovchinikova G."/>
            <person name="Pati A."/>
            <person name="Tapia R."/>
            <person name="Han C."/>
            <person name="Goodwin L."/>
            <person name="Chen A."/>
            <person name="Palaniappan K."/>
            <person name="Land M."/>
            <person name="Hauser L."/>
            <person name="Ngatchou-Djao O.D."/>
            <person name="Rohde M."/>
            <person name="Pukall R."/>
            <person name="Spring S."/>
            <person name="Abt B."/>
            <person name="Goker M."/>
            <person name="Detter J.C."/>
            <person name="Woyke T."/>
            <person name="Bristow J."/>
            <person name="Markowitz V."/>
            <person name="Hugenholtz P."/>
            <person name="Eisen J.A."/>
            <person name="Kyrpides N.C."/>
            <person name="Klenk H.P."/>
            <person name="Lapidus A."/>
        </authorList>
    </citation>
    <scope>NUCLEOTIDE SEQUENCE [LARGE SCALE GENOMIC DNA]</scope>
    <source>
        <strain evidence="4">DSM 15567 / CIP 107919 / 50-1 BON</strain>
    </source>
</reference>
<dbReference type="GO" id="GO:0019867">
    <property type="term" value="C:outer membrane"/>
    <property type="evidence" value="ECO:0007669"/>
    <property type="project" value="InterPro"/>
</dbReference>
<dbReference type="Gene3D" id="2.20.230.10">
    <property type="entry name" value="Resuscitation-promoting factor rpfb"/>
    <property type="match status" value="1"/>
</dbReference>
<keyword evidence="1" id="KW-0732">Signal</keyword>
<dbReference type="GO" id="GO:0009254">
    <property type="term" value="P:peptidoglycan turnover"/>
    <property type="evidence" value="ECO:0007669"/>
    <property type="project" value="InterPro"/>
</dbReference>
<dbReference type="GO" id="GO:0004553">
    <property type="term" value="F:hydrolase activity, hydrolyzing O-glycosyl compounds"/>
    <property type="evidence" value="ECO:0007669"/>
    <property type="project" value="InterPro"/>
</dbReference>
<feature type="domain" description="G5" evidence="2">
    <location>
        <begin position="205"/>
        <end position="285"/>
    </location>
</feature>
<keyword evidence="4" id="KW-1185">Reference proteome</keyword>
<dbReference type="Pfam" id="PF03990">
    <property type="entry name" value="DUF348"/>
    <property type="match status" value="3"/>
</dbReference>
<evidence type="ECO:0000256" key="1">
    <source>
        <dbReference type="ARBA" id="ARBA00022729"/>
    </source>
</evidence>
<dbReference type="eggNOG" id="COG3583">
    <property type="taxonomic scope" value="Bacteria"/>
</dbReference>
<dbReference type="SUPFAM" id="SSF50685">
    <property type="entry name" value="Barwin-like endoglucanases"/>
    <property type="match status" value="1"/>
</dbReference>
<dbReference type="HOGENOM" id="CLU_036884_0_1_9"/>
<dbReference type="STRING" id="697281.Mahau_1940"/>
<dbReference type="SMART" id="SM01208">
    <property type="entry name" value="G5"/>
    <property type="match status" value="1"/>
</dbReference>
<dbReference type="Pfam" id="PF07501">
    <property type="entry name" value="G5"/>
    <property type="match status" value="1"/>
</dbReference>
<dbReference type="Gene3D" id="2.40.40.10">
    <property type="entry name" value="RlpA-like domain"/>
    <property type="match status" value="1"/>
</dbReference>
<dbReference type="EMBL" id="CP002360">
    <property type="protein sequence ID" value="AEE97116.1"/>
    <property type="molecule type" value="Genomic_DNA"/>
</dbReference>
<organism evidence="3 4">
    <name type="scientific">Mahella australiensis (strain DSM 15567 / CIP 107919 / 50-1 BON)</name>
    <dbReference type="NCBI Taxonomy" id="697281"/>
    <lineage>
        <taxon>Bacteria</taxon>
        <taxon>Bacillati</taxon>
        <taxon>Bacillota</taxon>
        <taxon>Clostridia</taxon>
        <taxon>Thermoanaerobacterales</taxon>
        <taxon>Thermoanaerobacterales Family IV. Incertae Sedis</taxon>
        <taxon>Mahella</taxon>
    </lineage>
</organism>
<accession>F4A1R6</accession>
<dbReference type="OrthoDB" id="9798935at2"/>
<evidence type="ECO:0000313" key="4">
    <source>
        <dbReference type="Proteomes" id="UP000008457"/>
    </source>
</evidence>
<dbReference type="Pfam" id="PF06725">
    <property type="entry name" value="3D"/>
    <property type="match status" value="1"/>
</dbReference>
<proteinExistence type="predicted"/>
<sequence>MESNSSFHRRPLRPWMICILLIVAVIAAAGSIHEILAKDVTVTVDGRKASIATKEDTVEQLLKVYDIILGPADKVVPALDTTLKDGMDISVIRATLVRVNDNGHIKTIYTTASSVNDMLKEAGISVRQEDNIEPAADQSIYPGLYVNITRAVPVTILADAQVKKIYTTCTSVSQVLADVGIKLAQKDKVNPGLNTAIKSGTTIEIVRVNETYETVEKPIPYKTIIRDNHDMAKGVQKVVQPGQDGRIQRKILVVYENGKEVSRKVASETVVAQPKNKIVERGTVQSFVTSRGASIRYSKVLTMSASAYTAGYDGVNNTTSTGQSVRRGIAAVDPRIIPLGTRLYVDGYGFAVAADVGGAIKGNKIDLYMETLSQARAFGRRTVKVYILK</sequence>
<dbReference type="InterPro" id="IPR011098">
    <property type="entry name" value="G5_dom"/>
</dbReference>
<dbReference type="CDD" id="cd22786">
    <property type="entry name" value="DPBB_YuiC-like"/>
    <property type="match status" value="1"/>
</dbReference>
<dbReference type="PANTHER" id="PTHR39160">
    <property type="entry name" value="CELL WALL-BINDING PROTEIN YOCH"/>
    <property type="match status" value="1"/>
</dbReference>
<dbReference type="RefSeq" id="WP_013781544.1">
    <property type="nucleotide sequence ID" value="NC_015520.1"/>
</dbReference>
<dbReference type="InterPro" id="IPR010611">
    <property type="entry name" value="3D_dom"/>
</dbReference>
<dbReference type="InterPro" id="IPR036908">
    <property type="entry name" value="RlpA-like_sf"/>
</dbReference>
<dbReference type="InterPro" id="IPR007137">
    <property type="entry name" value="DUF348"/>
</dbReference>
<protein>
    <submittedName>
        <fullName evidence="3">3D domain-containing protein</fullName>
    </submittedName>
</protein>